<evidence type="ECO:0000256" key="2">
    <source>
        <dbReference type="SAM" id="MobiDB-lite"/>
    </source>
</evidence>
<dbReference type="SUPFAM" id="SSF48403">
    <property type="entry name" value="Ankyrin repeat"/>
    <property type="match status" value="1"/>
</dbReference>
<dbReference type="InterPro" id="IPR002110">
    <property type="entry name" value="Ankyrin_rpt"/>
</dbReference>
<sequence>MVQTRQQARPRTQPDNKKANSNARVRKSRQVPTRVNLGGPQRRTELTSEVVSLLNKDAPEEDFRIALARSEVKLDFFPPLMFDNLYKEDAFYKALQKRRLDVLPLMLGKQELEMWNILHLAVVYDSLEVVKEVRNKIPDLGCVVDQRGRTPLHLAFTKCNTLVAQFLLENDCWKKYNGADRDCLGHLAVEAIAFDCRKSGMCAWARFVGWLYDPQEGGMVIDTQDSNGETAIDLARKWDIYDVRVKYTLMGRK</sequence>
<dbReference type="Gene3D" id="1.25.40.20">
    <property type="entry name" value="Ankyrin repeat-containing domain"/>
    <property type="match status" value="1"/>
</dbReference>
<reference evidence="3" key="1">
    <citation type="submission" date="2022-11" db="EMBL/GenBank/DDBJ databases">
        <authorList>
            <person name="Petersen C."/>
        </authorList>
    </citation>
    <scope>NUCLEOTIDE SEQUENCE</scope>
    <source>
        <strain evidence="3">IBT 29864</strain>
    </source>
</reference>
<evidence type="ECO:0000313" key="3">
    <source>
        <dbReference type="EMBL" id="KAJ5370024.1"/>
    </source>
</evidence>
<protein>
    <submittedName>
        <fullName evidence="3">Uncharacterized protein</fullName>
    </submittedName>
</protein>
<feature type="compositionally biased region" description="Low complexity" evidence="2">
    <location>
        <begin position="1"/>
        <end position="11"/>
    </location>
</feature>
<dbReference type="Proteomes" id="UP001147782">
    <property type="component" value="Unassembled WGS sequence"/>
</dbReference>
<name>A0A9W9S3N5_9EURO</name>
<accession>A0A9W9S3N5</accession>
<gene>
    <name evidence="3" type="ORF">N7496_006116</name>
</gene>
<comment type="caution">
    <text evidence="3">The sequence shown here is derived from an EMBL/GenBank/DDBJ whole genome shotgun (WGS) entry which is preliminary data.</text>
</comment>
<evidence type="ECO:0000313" key="4">
    <source>
        <dbReference type="Proteomes" id="UP001147782"/>
    </source>
</evidence>
<proteinExistence type="predicted"/>
<dbReference type="Pfam" id="PF12796">
    <property type="entry name" value="Ank_2"/>
    <property type="match status" value="1"/>
</dbReference>
<feature type="repeat" description="ANK" evidence="1">
    <location>
        <begin position="147"/>
        <end position="170"/>
    </location>
</feature>
<feature type="region of interest" description="Disordered" evidence="2">
    <location>
        <begin position="1"/>
        <end position="42"/>
    </location>
</feature>
<evidence type="ECO:0000256" key="1">
    <source>
        <dbReference type="PROSITE-ProRule" id="PRU00023"/>
    </source>
</evidence>
<dbReference type="PROSITE" id="PS50297">
    <property type="entry name" value="ANK_REP_REGION"/>
    <property type="match status" value="1"/>
</dbReference>
<reference evidence="3" key="2">
    <citation type="journal article" date="2023" name="IMA Fungus">
        <title>Comparative genomic study of the Penicillium genus elucidates a diverse pangenome and 15 lateral gene transfer events.</title>
        <authorList>
            <person name="Petersen C."/>
            <person name="Sorensen T."/>
            <person name="Nielsen M.R."/>
            <person name="Sondergaard T.E."/>
            <person name="Sorensen J.L."/>
            <person name="Fitzpatrick D.A."/>
            <person name="Frisvad J.C."/>
            <person name="Nielsen K.L."/>
        </authorList>
    </citation>
    <scope>NUCLEOTIDE SEQUENCE</scope>
    <source>
        <strain evidence="3">IBT 29864</strain>
    </source>
</reference>
<dbReference type="EMBL" id="JAPZBS010000005">
    <property type="protein sequence ID" value="KAJ5370024.1"/>
    <property type="molecule type" value="Genomic_DNA"/>
</dbReference>
<dbReference type="PROSITE" id="PS50088">
    <property type="entry name" value="ANK_REPEAT"/>
    <property type="match status" value="1"/>
</dbReference>
<dbReference type="AlphaFoldDB" id="A0A9W9S3N5"/>
<dbReference type="InterPro" id="IPR036770">
    <property type="entry name" value="Ankyrin_rpt-contain_sf"/>
</dbReference>
<dbReference type="RefSeq" id="XP_056554458.1">
    <property type="nucleotide sequence ID" value="XM_056699045.1"/>
</dbReference>
<dbReference type="SMART" id="SM00248">
    <property type="entry name" value="ANK"/>
    <property type="match status" value="2"/>
</dbReference>
<organism evidence="3 4">
    <name type="scientific">Penicillium cataractarum</name>
    <dbReference type="NCBI Taxonomy" id="2100454"/>
    <lineage>
        <taxon>Eukaryota</taxon>
        <taxon>Fungi</taxon>
        <taxon>Dikarya</taxon>
        <taxon>Ascomycota</taxon>
        <taxon>Pezizomycotina</taxon>
        <taxon>Eurotiomycetes</taxon>
        <taxon>Eurotiomycetidae</taxon>
        <taxon>Eurotiales</taxon>
        <taxon>Aspergillaceae</taxon>
        <taxon>Penicillium</taxon>
    </lineage>
</organism>
<dbReference type="GeneID" id="81438224"/>
<keyword evidence="1" id="KW-0040">ANK repeat</keyword>
<keyword evidence="4" id="KW-1185">Reference proteome</keyword>
<dbReference type="OrthoDB" id="7729168at2759"/>